<comment type="caution">
    <text evidence="2">The sequence shown here is derived from an EMBL/GenBank/DDBJ whole genome shotgun (WGS) entry which is preliminary data.</text>
</comment>
<dbReference type="PATRIC" id="fig|280871.6.peg.1297"/>
<keyword evidence="3" id="KW-1185">Reference proteome</keyword>
<name>A0A0D1LAP3_9MYCO</name>
<reference evidence="2 3" key="1">
    <citation type="submission" date="2015-01" db="EMBL/GenBank/DDBJ databases">
        <title>Genome sequence of Mycobacterium llatzerense and Mycobacterium immunogenum recovered from brain abscess.</title>
        <authorList>
            <person name="Greninger A.L."/>
            <person name="Langelier C."/>
            <person name="Cunningham G."/>
            <person name="Chiu C.Y."/>
            <person name="Miller S."/>
        </authorList>
    </citation>
    <scope>NUCLEOTIDE SEQUENCE [LARGE SCALE GENOMIC DNA]</scope>
    <source>
        <strain evidence="2 3">CLUC14</strain>
    </source>
</reference>
<evidence type="ECO:0000313" key="2">
    <source>
        <dbReference type="EMBL" id="KIU17870.1"/>
    </source>
</evidence>
<proteinExistence type="predicted"/>
<feature type="compositionally biased region" description="Polar residues" evidence="1">
    <location>
        <begin position="143"/>
        <end position="157"/>
    </location>
</feature>
<evidence type="ECO:0000256" key="1">
    <source>
        <dbReference type="SAM" id="MobiDB-lite"/>
    </source>
</evidence>
<dbReference type="EMBL" id="JXST01000006">
    <property type="protein sequence ID" value="KIU17870.1"/>
    <property type="molecule type" value="Genomic_DNA"/>
</dbReference>
<evidence type="ECO:0000313" key="3">
    <source>
        <dbReference type="Proteomes" id="UP000032221"/>
    </source>
</evidence>
<evidence type="ECO:0008006" key="4">
    <source>
        <dbReference type="Google" id="ProtNLM"/>
    </source>
</evidence>
<sequence>MLGGCGLLPHSDRPVHPMTDEESMAQVINAGRQLRKVAGLQDVSGGGYLAFCNDDGDPPNKGYLEMSALLPAGVNGHDYAEQVKAAMLASGWSDKLPSQHMYGGTINRDGVAVNIEYYQGESRLAFKIYGECRNMTNHHGDSKNNGTNLTKELNSDG</sequence>
<dbReference type="Proteomes" id="UP000032221">
    <property type="component" value="Unassembled WGS sequence"/>
</dbReference>
<dbReference type="OrthoDB" id="4749578at2"/>
<accession>A0A0D1LAP3</accession>
<gene>
    <name evidence="2" type="ORF">TL10_06305</name>
</gene>
<feature type="region of interest" description="Disordered" evidence="1">
    <location>
        <begin position="138"/>
        <end position="157"/>
    </location>
</feature>
<organism evidence="2 3">
    <name type="scientific">Mycolicibacterium llatzerense</name>
    <dbReference type="NCBI Taxonomy" id="280871"/>
    <lineage>
        <taxon>Bacteria</taxon>
        <taxon>Bacillati</taxon>
        <taxon>Actinomycetota</taxon>
        <taxon>Actinomycetes</taxon>
        <taxon>Mycobacteriales</taxon>
        <taxon>Mycobacteriaceae</taxon>
        <taxon>Mycolicibacterium</taxon>
    </lineage>
</organism>
<dbReference type="AlphaFoldDB" id="A0A0D1LAP3"/>
<dbReference type="STRING" id="280871.TL10_06305"/>
<protein>
    <recommendedName>
        <fullName evidence="4">Lipoprotein LppJ</fullName>
    </recommendedName>
</protein>